<sequence length="133" mass="15607">MKYRLMDILACPYDKTFPLTLVVFEEKTYPERTYSGRVPFCELYCSFRKMNIKDMSNPSQEAPCGECIKHEVVNGILYCPTCGRWYPIKDEIPILLPDELRNKKEDDEFLDKFKDKIRELAPEIASKILKQAT</sequence>
<evidence type="ECO:0000313" key="2">
    <source>
        <dbReference type="Proteomes" id="UP000001137"/>
    </source>
</evidence>
<evidence type="ECO:0008006" key="3">
    <source>
        <dbReference type="Google" id="ProtNLM"/>
    </source>
</evidence>
<protein>
    <recommendedName>
        <fullName evidence="3">Trm112 family protein</fullName>
    </recommendedName>
</protein>
<dbReference type="HOGENOM" id="CLU_155659_4_3_2"/>
<dbReference type="OrthoDB" id="6467at2157"/>
<dbReference type="Pfam" id="PF03966">
    <property type="entry name" value="Trm112p"/>
    <property type="match status" value="1"/>
</dbReference>
<reference evidence="1 2" key="1">
    <citation type="submission" date="2007-10" db="EMBL/GenBank/DDBJ databases">
        <title>Complete sequence of Caldivirga maquilingensis IC-167.</title>
        <authorList>
            <consortium name="US DOE Joint Genome Institute"/>
            <person name="Copeland A."/>
            <person name="Lucas S."/>
            <person name="Lapidus A."/>
            <person name="Barry K."/>
            <person name="Glavina del Rio T."/>
            <person name="Dalin E."/>
            <person name="Tice H."/>
            <person name="Pitluck S."/>
            <person name="Saunders E."/>
            <person name="Brettin T."/>
            <person name="Bruce D."/>
            <person name="Detter J.C."/>
            <person name="Han C."/>
            <person name="Schmutz J."/>
            <person name="Larimer F."/>
            <person name="Land M."/>
            <person name="Hauser L."/>
            <person name="Kyrpides N."/>
            <person name="Ivanova N."/>
            <person name="Biddle J.F."/>
            <person name="Zhang Z."/>
            <person name="Fitz-Gibbon S.T."/>
            <person name="Lowe T.M."/>
            <person name="Saltikov C."/>
            <person name="House C.H."/>
            <person name="Richardson P."/>
        </authorList>
    </citation>
    <scope>NUCLEOTIDE SEQUENCE [LARGE SCALE GENOMIC DNA]</scope>
    <source>
        <strain evidence="2">ATCC 700844 / DSM 13496 / JCM 10307 / IC-167</strain>
    </source>
</reference>
<dbReference type="STRING" id="397948.Cmaq_1880"/>
<dbReference type="InterPro" id="IPR005651">
    <property type="entry name" value="Trm112-like"/>
</dbReference>
<dbReference type="EMBL" id="CP000852">
    <property type="protein sequence ID" value="ABW02697.1"/>
    <property type="molecule type" value="Genomic_DNA"/>
</dbReference>
<dbReference type="Proteomes" id="UP000001137">
    <property type="component" value="Chromosome"/>
</dbReference>
<dbReference type="eggNOG" id="arCOG04124">
    <property type="taxonomic scope" value="Archaea"/>
</dbReference>
<keyword evidence="2" id="KW-1185">Reference proteome</keyword>
<dbReference type="Gene3D" id="2.20.25.10">
    <property type="match status" value="1"/>
</dbReference>
<dbReference type="AlphaFoldDB" id="A8MBG4"/>
<dbReference type="KEGG" id="cma:Cmaq_1880"/>
<dbReference type="SUPFAM" id="SSF158997">
    <property type="entry name" value="Trm112p-like"/>
    <property type="match status" value="1"/>
</dbReference>
<proteinExistence type="predicted"/>
<gene>
    <name evidence="1" type="ordered locus">Cmaq_1880</name>
</gene>
<name>A8MBG4_CALMQ</name>
<dbReference type="GeneID" id="5709374"/>
<dbReference type="RefSeq" id="WP_012186916.1">
    <property type="nucleotide sequence ID" value="NC_009954.1"/>
</dbReference>
<organism evidence="1 2">
    <name type="scientific">Caldivirga maquilingensis (strain ATCC 700844 / DSM 13496 / JCM 10307 / IC-167)</name>
    <dbReference type="NCBI Taxonomy" id="397948"/>
    <lineage>
        <taxon>Archaea</taxon>
        <taxon>Thermoproteota</taxon>
        <taxon>Thermoprotei</taxon>
        <taxon>Thermoproteales</taxon>
        <taxon>Thermoproteaceae</taxon>
        <taxon>Caldivirga</taxon>
    </lineage>
</organism>
<evidence type="ECO:0000313" key="1">
    <source>
        <dbReference type="EMBL" id="ABW02697.1"/>
    </source>
</evidence>
<accession>A8MBG4</accession>